<protein>
    <submittedName>
        <fullName evidence="2">Rid family hydrolase</fullName>
    </submittedName>
</protein>
<dbReference type="SUPFAM" id="SSF55298">
    <property type="entry name" value="YjgF-like"/>
    <property type="match status" value="1"/>
</dbReference>
<dbReference type="InterPro" id="IPR019897">
    <property type="entry name" value="RidA_CS"/>
</dbReference>
<dbReference type="Gene3D" id="3.30.1330.40">
    <property type="entry name" value="RutC-like"/>
    <property type="match status" value="1"/>
</dbReference>
<name>A0ABY7YVV3_9HYPH</name>
<proteinExistence type="inferred from homology"/>
<dbReference type="Pfam" id="PF01042">
    <property type="entry name" value="Ribonuc_L-PSP"/>
    <property type="match status" value="1"/>
</dbReference>
<dbReference type="Proteomes" id="UP001222118">
    <property type="component" value="Chromosome"/>
</dbReference>
<reference evidence="2 3" key="1">
    <citation type="submission" date="2023-02" db="EMBL/GenBank/DDBJ databases">
        <title>Devosia chondri sp. nov., isolated from the phycosphere of marine algae.</title>
        <authorList>
            <person name="Kim J.M."/>
            <person name="Lee J.K."/>
            <person name="Choi B.J."/>
            <person name="Bayburt H."/>
            <person name="Jeon C.O."/>
        </authorList>
    </citation>
    <scope>NUCLEOTIDE SEQUENCE [LARGE SCALE GENOMIC DNA]</scope>
    <source>
        <strain evidence="2 3">G2-5</strain>
    </source>
</reference>
<dbReference type="PROSITE" id="PS01094">
    <property type="entry name" value="UPF0076"/>
    <property type="match status" value="1"/>
</dbReference>
<gene>
    <name evidence="2" type="ORF">PSQ90_14525</name>
</gene>
<dbReference type="InterPro" id="IPR006175">
    <property type="entry name" value="YjgF/YER057c/UK114"/>
</dbReference>
<keyword evidence="3" id="KW-1185">Reference proteome</keyword>
<sequence length="125" mass="13207">MIKKVETGIAPSTAPVSDAIKAGKQVWLVAIAEDPATGGIVAGDIEIQTRRTIENLDIAIRAAGGTLADLAQVQVFLTDSGDAKGMNAVYAEFFHEPYPVRATVVVKELLAEGLRVEMLATAMVQ</sequence>
<dbReference type="InterPro" id="IPR035959">
    <property type="entry name" value="RutC-like_sf"/>
</dbReference>
<dbReference type="CDD" id="cd00448">
    <property type="entry name" value="YjgF_YER057c_UK114_family"/>
    <property type="match status" value="1"/>
</dbReference>
<evidence type="ECO:0000313" key="2">
    <source>
        <dbReference type="EMBL" id="WDR05481.1"/>
    </source>
</evidence>
<dbReference type="PANTHER" id="PTHR11803:SF39">
    <property type="entry name" value="2-IMINOBUTANOATE_2-IMINOPROPANOATE DEAMINASE"/>
    <property type="match status" value="1"/>
</dbReference>
<organism evidence="2 3">
    <name type="scientific">Devosia rhodophyticola</name>
    <dbReference type="NCBI Taxonomy" id="3026423"/>
    <lineage>
        <taxon>Bacteria</taxon>
        <taxon>Pseudomonadati</taxon>
        <taxon>Pseudomonadota</taxon>
        <taxon>Alphaproteobacteria</taxon>
        <taxon>Hyphomicrobiales</taxon>
        <taxon>Devosiaceae</taxon>
        <taxon>Devosia</taxon>
    </lineage>
</organism>
<dbReference type="EMBL" id="CP118247">
    <property type="protein sequence ID" value="WDR05481.1"/>
    <property type="molecule type" value="Genomic_DNA"/>
</dbReference>
<comment type="similarity">
    <text evidence="1">Belongs to the RutC family.</text>
</comment>
<keyword evidence="2" id="KW-0378">Hydrolase</keyword>
<dbReference type="GO" id="GO:0016787">
    <property type="term" value="F:hydrolase activity"/>
    <property type="evidence" value="ECO:0007669"/>
    <property type="project" value="UniProtKB-KW"/>
</dbReference>
<accession>A0ABY7YVV3</accession>
<dbReference type="RefSeq" id="WP_282211000.1">
    <property type="nucleotide sequence ID" value="NZ_CP118247.1"/>
</dbReference>
<evidence type="ECO:0000256" key="1">
    <source>
        <dbReference type="ARBA" id="ARBA00010552"/>
    </source>
</evidence>
<dbReference type="PANTHER" id="PTHR11803">
    <property type="entry name" value="2-IMINOBUTANOATE/2-IMINOPROPANOATE DEAMINASE RIDA"/>
    <property type="match status" value="1"/>
</dbReference>
<evidence type="ECO:0000313" key="3">
    <source>
        <dbReference type="Proteomes" id="UP001222118"/>
    </source>
</evidence>